<gene>
    <name evidence="1" type="ORF">J2Z66_007375</name>
</gene>
<dbReference type="Proteomes" id="UP001519287">
    <property type="component" value="Unassembled WGS sequence"/>
</dbReference>
<dbReference type="EMBL" id="JAGGLB010000038">
    <property type="protein sequence ID" value="MBP1995733.1"/>
    <property type="molecule type" value="Genomic_DNA"/>
</dbReference>
<proteinExistence type="predicted"/>
<comment type="caution">
    <text evidence="1">The sequence shown here is derived from an EMBL/GenBank/DDBJ whole genome shotgun (WGS) entry which is preliminary data.</text>
</comment>
<evidence type="ECO:0000313" key="2">
    <source>
        <dbReference type="Proteomes" id="UP001519287"/>
    </source>
</evidence>
<sequence>MDKRDKRDKRDRQDKQKSFERCVTKYMILTSIISFPHREVFLFQKIYVLGMSGVENSQLYSAALQW</sequence>
<organism evidence="1 2">
    <name type="scientific">Paenibacillus eucommiae</name>
    <dbReference type="NCBI Taxonomy" id="1355755"/>
    <lineage>
        <taxon>Bacteria</taxon>
        <taxon>Bacillati</taxon>
        <taxon>Bacillota</taxon>
        <taxon>Bacilli</taxon>
        <taxon>Bacillales</taxon>
        <taxon>Paenibacillaceae</taxon>
        <taxon>Paenibacillus</taxon>
    </lineage>
</organism>
<reference evidence="1 2" key="1">
    <citation type="submission" date="2021-03" db="EMBL/GenBank/DDBJ databases">
        <title>Genomic Encyclopedia of Type Strains, Phase IV (KMG-IV): sequencing the most valuable type-strain genomes for metagenomic binning, comparative biology and taxonomic classification.</title>
        <authorList>
            <person name="Goeker M."/>
        </authorList>
    </citation>
    <scope>NUCLEOTIDE SEQUENCE [LARGE SCALE GENOMIC DNA]</scope>
    <source>
        <strain evidence="1 2">DSM 26048</strain>
    </source>
</reference>
<evidence type="ECO:0000313" key="1">
    <source>
        <dbReference type="EMBL" id="MBP1995733.1"/>
    </source>
</evidence>
<keyword evidence="2" id="KW-1185">Reference proteome</keyword>
<accession>A0ABS4J7D9</accession>
<protein>
    <submittedName>
        <fullName evidence="1">Uncharacterized protein</fullName>
    </submittedName>
</protein>
<name>A0ABS4J7D9_9BACL</name>